<sequence length="66" mass="7450">MDSQSPLTKNSLGKKKLNNIKPNNFAEEFTEMDPTYSPGRLMGSCWEPFRSFPVSLSYCLQISLCA</sequence>
<name>A0A3B5KQU9_9TELE</name>
<dbReference type="AlphaFoldDB" id="A0A3B5KQU9"/>
<evidence type="ECO:0000313" key="2">
    <source>
        <dbReference type="Proteomes" id="UP000261380"/>
    </source>
</evidence>
<dbReference type="Ensembl" id="ENSXCOT00000000262.1">
    <property type="protein sequence ID" value="ENSXCOP00000000255.1"/>
    <property type="gene ID" value="ENSXCOG00000000242.1"/>
</dbReference>
<proteinExistence type="predicted"/>
<keyword evidence="2" id="KW-1185">Reference proteome</keyword>
<dbReference type="Proteomes" id="UP000261380">
    <property type="component" value="Unplaced"/>
</dbReference>
<protein>
    <submittedName>
        <fullName evidence="1">Uncharacterized protein</fullName>
    </submittedName>
</protein>
<organism evidence="1 2">
    <name type="scientific">Xiphophorus couchianus</name>
    <name type="common">Monterrey platyfish</name>
    <dbReference type="NCBI Taxonomy" id="32473"/>
    <lineage>
        <taxon>Eukaryota</taxon>
        <taxon>Metazoa</taxon>
        <taxon>Chordata</taxon>
        <taxon>Craniata</taxon>
        <taxon>Vertebrata</taxon>
        <taxon>Euteleostomi</taxon>
        <taxon>Actinopterygii</taxon>
        <taxon>Neopterygii</taxon>
        <taxon>Teleostei</taxon>
        <taxon>Neoteleostei</taxon>
        <taxon>Acanthomorphata</taxon>
        <taxon>Ovalentaria</taxon>
        <taxon>Atherinomorphae</taxon>
        <taxon>Cyprinodontiformes</taxon>
        <taxon>Poeciliidae</taxon>
        <taxon>Poeciliinae</taxon>
        <taxon>Xiphophorus</taxon>
    </lineage>
</organism>
<accession>A0A3B5KQU9</accession>
<reference evidence="1" key="1">
    <citation type="submission" date="2025-08" db="UniProtKB">
        <authorList>
            <consortium name="Ensembl"/>
        </authorList>
    </citation>
    <scope>IDENTIFICATION</scope>
</reference>
<evidence type="ECO:0000313" key="1">
    <source>
        <dbReference type="Ensembl" id="ENSXCOP00000000255.1"/>
    </source>
</evidence>
<reference evidence="1" key="2">
    <citation type="submission" date="2025-09" db="UniProtKB">
        <authorList>
            <consortium name="Ensembl"/>
        </authorList>
    </citation>
    <scope>IDENTIFICATION</scope>
</reference>